<dbReference type="AlphaFoldDB" id="E1Z9Y7"/>
<dbReference type="GeneID" id="17357041"/>
<reference evidence="2 3" key="1">
    <citation type="journal article" date="2010" name="Plant Cell">
        <title>The Chlorella variabilis NC64A genome reveals adaptation to photosymbiosis, coevolution with viruses, and cryptic sex.</title>
        <authorList>
            <person name="Blanc G."/>
            <person name="Duncan G."/>
            <person name="Agarkova I."/>
            <person name="Borodovsky M."/>
            <person name="Gurnon J."/>
            <person name="Kuo A."/>
            <person name="Lindquist E."/>
            <person name="Lucas S."/>
            <person name="Pangilinan J."/>
            <person name="Polle J."/>
            <person name="Salamov A."/>
            <person name="Terry A."/>
            <person name="Yamada T."/>
            <person name="Dunigan D.D."/>
            <person name="Grigoriev I.V."/>
            <person name="Claverie J.M."/>
            <person name="Van Etten J.L."/>
        </authorList>
    </citation>
    <scope>NUCLEOTIDE SEQUENCE [LARGE SCALE GENOMIC DNA]</scope>
    <source>
        <strain evidence="2 3">NC64A</strain>
    </source>
</reference>
<protein>
    <recommendedName>
        <fullName evidence="1">Fungal lipase-type domain-containing protein</fullName>
    </recommendedName>
</protein>
<dbReference type="KEGG" id="cvr:CHLNCDRAFT_143317"/>
<dbReference type="InParanoid" id="E1Z9Y7"/>
<dbReference type="Proteomes" id="UP000008141">
    <property type="component" value="Unassembled WGS sequence"/>
</dbReference>
<dbReference type="Pfam" id="PF01764">
    <property type="entry name" value="Lipase_3"/>
    <property type="match status" value="1"/>
</dbReference>
<dbReference type="RefSeq" id="XP_005849959.1">
    <property type="nucleotide sequence ID" value="XM_005849897.1"/>
</dbReference>
<dbReference type="GO" id="GO:0006629">
    <property type="term" value="P:lipid metabolic process"/>
    <property type="evidence" value="ECO:0007669"/>
    <property type="project" value="InterPro"/>
</dbReference>
<evidence type="ECO:0000313" key="2">
    <source>
        <dbReference type="EMBL" id="EFN57857.1"/>
    </source>
</evidence>
<dbReference type="PANTHER" id="PTHR45856:SF11">
    <property type="entry name" value="FUNGAL LIPASE-LIKE DOMAIN-CONTAINING PROTEIN"/>
    <property type="match status" value="1"/>
</dbReference>
<sequence>MQFLQNASALADIGVRVEEVPVGESSQVTLFQALPGEVVLVFEDASLTSTASWADSTARVPFLQPFVYTSQAPTALLDSWAPLSEGNSTAGELSETISAFMEGEEVVRVICVGEGPSGGLAVLCGPWAALQYPEANVDVVTFDTPFVGFNPQFAWSFEQLVVLHYMWPFAVPATTEAGVLAAAQAVNLLITKDILPGAVRLPNLPPYAPVGIQDPGNKNFSEVYAMLGPDPTLPEEYQLPPSDCPVMFCKTRPLLEGSCLSFDNETILGGLPYTVLTDDKTDADAIVAWDNTTKTAHFLWKYTEESRDWFTDANGIQLTGDVEVHAGFYNQFKSLAIFPDREEDSILKALESINGAQFPRRVTCSGFSLGAALSEMCGVWSSILFPGADVLGGPIPGNEEFKLAFETTVGRAYKYVYRMDLVPSTAPFSWYKRDRPEWGIGDLSWNDHTCDTWVVPDPAPGEEEIIIGYVPRLYEITRPTVPAWVFNYTAPVETPKPGATSAAARLAWPTTALLASAAAWLAAL</sequence>
<organism evidence="3">
    <name type="scientific">Chlorella variabilis</name>
    <name type="common">Green alga</name>
    <dbReference type="NCBI Taxonomy" id="554065"/>
    <lineage>
        <taxon>Eukaryota</taxon>
        <taxon>Viridiplantae</taxon>
        <taxon>Chlorophyta</taxon>
        <taxon>core chlorophytes</taxon>
        <taxon>Trebouxiophyceae</taxon>
        <taxon>Chlorellales</taxon>
        <taxon>Chlorellaceae</taxon>
        <taxon>Chlorella clade</taxon>
        <taxon>Chlorella</taxon>
    </lineage>
</organism>
<dbReference type="OrthoDB" id="513403at2759"/>
<dbReference type="InterPro" id="IPR029058">
    <property type="entry name" value="AB_hydrolase_fold"/>
</dbReference>
<proteinExistence type="predicted"/>
<feature type="domain" description="Fungal lipase-type" evidence="1">
    <location>
        <begin position="305"/>
        <end position="427"/>
    </location>
</feature>
<evidence type="ECO:0000313" key="3">
    <source>
        <dbReference type="Proteomes" id="UP000008141"/>
    </source>
</evidence>
<dbReference type="Gene3D" id="3.40.50.1820">
    <property type="entry name" value="alpha/beta hydrolase"/>
    <property type="match status" value="2"/>
</dbReference>
<evidence type="ECO:0000259" key="1">
    <source>
        <dbReference type="Pfam" id="PF01764"/>
    </source>
</evidence>
<dbReference type="InterPro" id="IPR002921">
    <property type="entry name" value="Fungal_lipase-type"/>
</dbReference>
<dbReference type="CDD" id="cd00519">
    <property type="entry name" value="Lipase_3"/>
    <property type="match status" value="1"/>
</dbReference>
<gene>
    <name evidence="2" type="ORF">CHLNCDRAFT_143317</name>
</gene>
<dbReference type="PANTHER" id="PTHR45856">
    <property type="entry name" value="ALPHA/BETA-HYDROLASES SUPERFAMILY PROTEIN"/>
    <property type="match status" value="1"/>
</dbReference>
<dbReference type="SUPFAM" id="SSF53474">
    <property type="entry name" value="alpha/beta-Hydrolases"/>
    <property type="match status" value="1"/>
</dbReference>
<accession>E1Z9Y7</accession>
<dbReference type="EMBL" id="GL433839">
    <property type="protein sequence ID" value="EFN57857.1"/>
    <property type="molecule type" value="Genomic_DNA"/>
</dbReference>
<dbReference type="InterPro" id="IPR051218">
    <property type="entry name" value="Sec_MonoDiacylglyc_Lipase"/>
</dbReference>
<name>E1Z9Y7_CHLVA</name>
<keyword evidence="3" id="KW-1185">Reference proteome</keyword>